<keyword evidence="1" id="KW-0732">Signal</keyword>
<sequence>MSFFTPARLFLILLLPLAANTQASNNLRQQGQWYGYWGWNNATYSDSDIHFYGDDYDFTLHNVSASDRQTPFSFAQIFHSYLNPGRLTIPQYNWRVGYFLADNWSISLGWDHMKYVMDQNQTVTMTGTNNRAGYENTDPAPQQQQLTDDFLTYEHTDGFNQISLETEYFLPVWHFSGTQDIALFAGAGAGILYPKSNVRLMNGERNDEWHVAGHSTLVKVGIEANLWRGLFVRFTGKFGYADMDDVLTSAYGDKASQTFYYDEYIGAIGYRI</sequence>
<reference evidence="2" key="1">
    <citation type="submission" date="2022-11" db="EMBL/GenBank/DDBJ databases">
        <title>Parathalassolutuus dongxingensis gen. nov., sp. nov., a novel member of family Oceanospirillaceae isolated from a coastal shrimp pond in Guangxi, China.</title>
        <authorList>
            <person name="Chen H."/>
        </authorList>
    </citation>
    <scope>NUCLEOTIDE SEQUENCE</scope>
    <source>
        <strain evidence="2">G-43</strain>
    </source>
</reference>
<accession>A0A9X3IRC6</accession>
<feature type="chain" id="PRO_5040902464" description="Outer membrane protein beta-barrel domain-containing protein" evidence="1">
    <location>
        <begin position="24"/>
        <end position="272"/>
    </location>
</feature>
<proteinExistence type="predicted"/>
<evidence type="ECO:0008006" key="4">
    <source>
        <dbReference type="Google" id="ProtNLM"/>
    </source>
</evidence>
<feature type="signal peptide" evidence="1">
    <location>
        <begin position="1"/>
        <end position="23"/>
    </location>
</feature>
<dbReference type="AlphaFoldDB" id="A0A9X3IRC6"/>
<evidence type="ECO:0000313" key="3">
    <source>
        <dbReference type="Proteomes" id="UP001150830"/>
    </source>
</evidence>
<comment type="caution">
    <text evidence="2">The sequence shown here is derived from an EMBL/GenBank/DDBJ whole genome shotgun (WGS) entry which is preliminary data.</text>
</comment>
<evidence type="ECO:0000313" key="2">
    <source>
        <dbReference type="EMBL" id="MCY0965107.1"/>
    </source>
</evidence>
<gene>
    <name evidence="2" type="ORF">OUO13_07910</name>
</gene>
<name>A0A9X3IRC6_9GAMM</name>
<keyword evidence="3" id="KW-1185">Reference proteome</keyword>
<protein>
    <recommendedName>
        <fullName evidence="4">Outer membrane protein beta-barrel domain-containing protein</fullName>
    </recommendedName>
</protein>
<dbReference type="EMBL" id="JAPNOA010000022">
    <property type="protein sequence ID" value="MCY0965107.1"/>
    <property type="molecule type" value="Genomic_DNA"/>
</dbReference>
<dbReference type="RefSeq" id="WP_283173324.1">
    <property type="nucleotide sequence ID" value="NZ_JAPNOA010000022.1"/>
</dbReference>
<dbReference type="Proteomes" id="UP001150830">
    <property type="component" value="Unassembled WGS sequence"/>
</dbReference>
<organism evidence="2 3">
    <name type="scientific">Parathalassolituus penaei</name>
    <dbReference type="NCBI Taxonomy" id="2997323"/>
    <lineage>
        <taxon>Bacteria</taxon>
        <taxon>Pseudomonadati</taxon>
        <taxon>Pseudomonadota</taxon>
        <taxon>Gammaproteobacteria</taxon>
        <taxon>Oceanospirillales</taxon>
        <taxon>Oceanospirillaceae</taxon>
        <taxon>Parathalassolituus</taxon>
    </lineage>
</organism>
<evidence type="ECO:0000256" key="1">
    <source>
        <dbReference type="SAM" id="SignalP"/>
    </source>
</evidence>